<feature type="disulfide bond" evidence="6">
    <location>
        <begin position="391"/>
        <end position="409"/>
    </location>
</feature>
<comment type="similarity">
    <text evidence="3">Belongs to the transferrin family.</text>
</comment>
<keyword evidence="7" id="KW-0732">Signal</keyword>
<dbReference type="CDD" id="cd13529">
    <property type="entry name" value="PBP2_transferrin"/>
    <property type="match status" value="2"/>
</dbReference>
<protein>
    <recommendedName>
        <fullName evidence="3">Transferrin</fullName>
    </recommendedName>
</protein>
<dbReference type="PROSITE" id="PS00205">
    <property type="entry name" value="TRANSFERRIN_LIKE_1"/>
    <property type="match status" value="1"/>
</dbReference>
<reference evidence="9 10" key="1">
    <citation type="submission" date="2020-08" db="EMBL/GenBank/DDBJ databases">
        <title>Aphidius gifuensis genome sequencing and assembly.</title>
        <authorList>
            <person name="Du Z."/>
        </authorList>
    </citation>
    <scope>NUCLEOTIDE SEQUENCE [LARGE SCALE GENOMIC DNA]</scope>
    <source>
        <strain evidence="9">YNYX2018</strain>
        <tissue evidence="9">Adults</tissue>
    </source>
</reference>
<feature type="disulfide bond" evidence="6">
    <location>
        <begin position="526"/>
        <end position="540"/>
    </location>
</feature>
<keyword evidence="3 5" id="KW-0479">Metal-binding</keyword>
<dbReference type="PROSITE" id="PS51408">
    <property type="entry name" value="TRANSFERRIN_LIKE_4"/>
    <property type="match status" value="2"/>
</dbReference>
<evidence type="ECO:0000256" key="5">
    <source>
        <dbReference type="PIRSR" id="PIRSR002549-3"/>
    </source>
</evidence>
<dbReference type="PANTHER" id="PTHR11485:SF57">
    <property type="entry name" value="TRANSFERRIN"/>
    <property type="match status" value="1"/>
</dbReference>
<evidence type="ECO:0000256" key="3">
    <source>
        <dbReference type="PIRNR" id="PIRNR002549"/>
    </source>
</evidence>
<evidence type="ECO:0000313" key="10">
    <source>
        <dbReference type="Proteomes" id="UP000639338"/>
    </source>
</evidence>
<feature type="disulfide bond" evidence="6">
    <location>
        <begin position="537"/>
        <end position="557"/>
    </location>
</feature>
<feature type="binding site" evidence="5">
    <location>
        <position position="115"/>
    </location>
    <ligand>
        <name>Fe(3+)</name>
        <dbReference type="ChEBI" id="CHEBI:29034"/>
        <label>1</label>
    </ligand>
</feature>
<dbReference type="SUPFAM" id="SSF53850">
    <property type="entry name" value="Periplasmic binding protein-like II"/>
    <property type="match status" value="2"/>
</dbReference>
<dbReference type="SMART" id="SM00094">
    <property type="entry name" value="TR_FER"/>
    <property type="match status" value="2"/>
</dbReference>
<proteinExistence type="inferred from homology"/>
<feature type="domain" description="Transferrin-like" evidence="8">
    <location>
        <begin position="378"/>
        <end position="708"/>
    </location>
</feature>
<evidence type="ECO:0000313" key="9">
    <source>
        <dbReference type="EMBL" id="KAF7995583.1"/>
    </source>
</evidence>
<feature type="binding site" evidence="4">
    <location>
        <position position="148"/>
    </location>
    <ligand>
        <name>hydrogencarbonate</name>
        <dbReference type="ChEBI" id="CHEBI:17544"/>
        <label>1</label>
    </ligand>
</feature>
<dbReference type="Proteomes" id="UP000639338">
    <property type="component" value="Unassembled WGS sequence"/>
</dbReference>
<accession>A0A835CVP7</accession>
<keyword evidence="10" id="KW-1185">Reference proteome</keyword>
<feature type="chain" id="PRO_5032961279" description="Transferrin" evidence="7">
    <location>
        <begin position="20"/>
        <end position="720"/>
    </location>
</feature>
<dbReference type="Pfam" id="PF00405">
    <property type="entry name" value="Transferrin"/>
    <property type="match status" value="2"/>
</dbReference>
<evidence type="ECO:0000256" key="2">
    <source>
        <dbReference type="ARBA" id="ARBA00023157"/>
    </source>
</evidence>
<feature type="signal peptide" evidence="7">
    <location>
        <begin position="1"/>
        <end position="19"/>
    </location>
</feature>
<feature type="binding site" evidence="4">
    <location>
        <position position="141"/>
    </location>
    <ligand>
        <name>hydrogencarbonate</name>
        <dbReference type="ChEBI" id="CHEBI:17544"/>
        <label>1</label>
    </ligand>
</feature>
<feature type="disulfide bond" evidence="6">
    <location>
        <begin position="39"/>
        <end position="55"/>
    </location>
</feature>
<sequence length="720" mass="80401">MAKKYIQLFLLGYLAIVKSEITKQPVFTMCVPEVYWNDCIKMMDESIVKGIPISCVSGRDRYDCIEKVGRKEADIVAVDPEDMYLAAKNNFAEEAGYSIIEQIRTKEEVDEPYRYEAVAVVHKDLEIYDVHGLYGLKSCHTGIGRNVGYKIPITKLKAMGVLGDINNSEYSARENEIRALSNVFKKGCLVGTWSPDPTINQRLKETYSNMCALCEKPEVCDYPDKYSGYEGALRCLTQNGGDIAWTKVLYVKRYFGLPIGKTTVSPSVEKASDYMYFCPDGTKVPIDATTKPCTWAARPWQGYMANGQVKDVDAVQKELSELGVIGEKEKSNWWKNLLLLDDKTLAVKTVPIKPEEHLIEAQYLDVIERNSGTPERDARWCVWNEKSLEKCRALAKASFSRDARPQLDCIQEQDQEACLIALRDDAVDLIMIDGADVKKAIEEYNVKPIVVESYGIGQTQYHEIPAVAVVKKNSMITNLGDLKGKKSCHTYYKNDYAGWIAPIEILQKSNLITSENNIGDLFVSSCAPGAPVGSKLCEQCAGNVASKDESVIIASKCQPTQAEAFSGAKGALKCLAMDKGDVAFVPFTVVEQLVNITDINIKQEDIVLLCPNGGTASINEWEKCNFGLEPPRIFVSSEGKSPNVIEELTHGIIEATHLYSMRPDLLQIYGPWGGQRNILFKDDTTELVAIDGSWNRWDHWATIKETPESFETTTSFTETY</sequence>
<dbReference type="EMBL" id="JACMRX010000002">
    <property type="protein sequence ID" value="KAF7995583.1"/>
    <property type="molecule type" value="Genomic_DNA"/>
</dbReference>
<evidence type="ECO:0000259" key="8">
    <source>
        <dbReference type="PROSITE" id="PS51408"/>
    </source>
</evidence>
<comment type="function">
    <text evidence="3">Transferrins are iron binding transport proteins which bind Fe(3+) ion in association with the binding of an anion, usually bicarbonate.</text>
</comment>
<gene>
    <name evidence="9" type="ORF">HCN44_006690</name>
</gene>
<feature type="disulfide bond" evidence="6">
    <location>
        <begin position="188"/>
        <end position="214"/>
    </location>
</feature>
<feature type="binding site" evidence="4">
    <location>
        <position position="498"/>
    </location>
    <ligand>
        <name>hydrogencarbonate</name>
        <dbReference type="ChEBI" id="CHEBI:17544"/>
        <label>1</label>
    </ligand>
</feature>
<feature type="disulfide bond" evidence="6">
    <location>
        <begin position="278"/>
        <end position="293"/>
    </location>
</feature>
<keyword evidence="1" id="KW-0677">Repeat</keyword>
<dbReference type="OrthoDB" id="5914301at2759"/>
<feature type="disulfide bond" evidence="6">
    <location>
        <begin position="211"/>
        <end position="220"/>
    </location>
</feature>
<keyword evidence="3" id="KW-0410">Iron transport</keyword>
<feature type="disulfide bond" evidence="6">
    <location>
        <begin position="488"/>
        <end position="574"/>
    </location>
</feature>
<feature type="binding site" evidence="4">
    <location>
        <position position="490"/>
    </location>
    <ligand>
        <name>hydrogencarbonate</name>
        <dbReference type="ChEBI" id="CHEBI:17544"/>
        <label>1</label>
    </ligand>
</feature>
<feature type="disulfide bond" evidence="6">
    <location>
        <begin position="139"/>
        <end position="235"/>
    </location>
</feature>
<evidence type="ECO:0000256" key="6">
    <source>
        <dbReference type="PIRSR" id="PIRSR002549-4"/>
    </source>
</evidence>
<feature type="binding site" evidence="4">
    <location>
        <position position="145"/>
    </location>
    <ligand>
        <name>hydrogencarbonate</name>
        <dbReference type="ChEBI" id="CHEBI:17544"/>
        <label>1</label>
    </ligand>
</feature>
<feature type="binding site" evidence="5">
    <location>
        <position position="79"/>
    </location>
    <ligand>
        <name>Fe(3+)</name>
        <dbReference type="ChEBI" id="CHEBI:29034"/>
        <label>1</label>
    </ligand>
</feature>
<keyword evidence="3" id="KW-0813">Transport</keyword>
<dbReference type="AlphaFoldDB" id="A0A835CVP7"/>
<feature type="disulfide bond" evidence="6">
    <location>
        <begin position="381"/>
        <end position="418"/>
    </location>
</feature>
<keyword evidence="3" id="KW-0406">Ion transport</keyword>
<evidence type="ECO:0000256" key="7">
    <source>
        <dbReference type="SAM" id="SignalP"/>
    </source>
</evidence>
<feature type="binding site" evidence="4">
    <location>
        <position position="497"/>
    </location>
    <ligand>
        <name>hydrogencarbonate</name>
        <dbReference type="ChEBI" id="CHEBI:17544"/>
        <label>1</label>
    </ligand>
</feature>
<dbReference type="GO" id="GO:0005615">
    <property type="term" value="C:extracellular space"/>
    <property type="evidence" value="ECO:0007669"/>
    <property type="project" value="InterPro"/>
</dbReference>
<organism evidence="9 10">
    <name type="scientific">Aphidius gifuensis</name>
    <name type="common">Parasitoid wasp</name>
    <dbReference type="NCBI Taxonomy" id="684658"/>
    <lineage>
        <taxon>Eukaryota</taxon>
        <taxon>Metazoa</taxon>
        <taxon>Ecdysozoa</taxon>
        <taxon>Arthropoda</taxon>
        <taxon>Hexapoda</taxon>
        <taxon>Insecta</taxon>
        <taxon>Pterygota</taxon>
        <taxon>Neoptera</taxon>
        <taxon>Endopterygota</taxon>
        <taxon>Hymenoptera</taxon>
        <taxon>Apocrita</taxon>
        <taxon>Ichneumonoidea</taxon>
        <taxon>Braconidae</taxon>
        <taxon>Aphidiinae</taxon>
        <taxon>Aphidius</taxon>
    </lineage>
</organism>
<evidence type="ECO:0000256" key="1">
    <source>
        <dbReference type="ARBA" id="ARBA00022737"/>
    </source>
</evidence>
<dbReference type="Gene3D" id="3.40.190.10">
    <property type="entry name" value="Periplasmic binding protein-like II"/>
    <property type="match status" value="4"/>
</dbReference>
<keyword evidence="3 5" id="KW-0408">Iron</keyword>
<dbReference type="PIRSF" id="PIRSF002549">
    <property type="entry name" value="Transferrin"/>
    <property type="match status" value="1"/>
</dbReference>
<feature type="domain" description="Transferrin-like" evidence="8">
    <location>
        <begin position="27"/>
        <end position="371"/>
    </location>
</feature>
<keyword evidence="2 6" id="KW-1015">Disulfide bond</keyword>
<dbReference type="PRINTS" id="PR00422">
    <property type="entry name" value="TRANSFERRIN"/>
</dbReference>
<feature type="binding site" evidence="5">
    <location>
        <position position="229"/>
    </location>
    <ligand>
        <name>Fe(3+)</name>
        <dbReference type="ChEBI" id="CHEBI:29034"/>
        <label>1</label>
    </ligand>
</feature>
<dbReference type="InterPro" id="IPR018195">
    <property type="entry name" value="Transferrin_Fe_BS"/>
</dbReference>
<dbReference type="PANTHER" id="PTHR11485">
    <property type="entry name" value="TRANSFERRIN"/>
    <property type="match status" value="1"/>
</dbReference>
<dbReference type="InterPro" id="IPR001156">
    <property type="entry name" value="Transferrin-like_dom"/>
</dbReference>
<name>A0A835CVP7_APHGI</name>
<comment type="caution">
    <text evidence="9">The sequence shown here is derived from an EMBL/GenBank/DDBJ whole genome shotgun (WGS) entry which is preliminary data.</text>
</comment>
<feature type="disulfide bond" evidence="6">
    <location>
        <begin position="610"/>
        <end position="624"/>
    </location>
</feature>
<evidence type="ECO:0000256" key="4">
    <source>
        <dbReference type="PIRSR" id="PIRSR002549-2"/>
    </source>
</evidence>
<dbReference type="InterPro" id="IPR016357">
    <property type="entry name" value="Transferrin"/>
</dbReference>
<feature type="binding site" evidence="5">
    <location>
        <position position="433"/>
    </location>
    <ligand>
        <name>Fe(3+)</name>
        <dbReference type="ChEBI" id="CHEBI:29034"/>
        <label>1</label>
    </ligand>
</feature>
<dbReference type="GO" id="GO:0006826">
    <property type="term" value="P:iron ion transport"/>
    <property type="evidence" value="ECO:0007669"/>
    <property type="project" value="UniProtKB-KW"/>
</dbReference>
<dbReference type="GO" id="GO:0046872">
    <property type="term" value="F:metal ion binding"/>
    <property type="evidence" value="ECO:0007669"/>
    <property type="project" value="UniProtKB-KW"/>
</dbReference>